<sequence>MEKLALWLTSLLLLAAFHLVSLTTVPNEEWDEYKILFAKVYSSSIAERNALYHYGHNKNLIDQHNAKYDMGQKTFKLAINQFTDMNPPQLNEFFPVAMPLALSHATPAFPVMTGVSSYNPADFGFSFLVEDQGTKCNSGWAYATAKAIEIMKANIMGDIVPYSLSAQVMIDCAGSSRSCIDQVPQTAFDYLTQYNQRLYNERDYRNTMQLNRPNMCIFLAGSPFTKLAQYSVLNSDEELKNYVSAGLPVVVEVNPTSFEFLHYSAGVFQPPSTTTNGSHFMTVIGYDADYWILQNSFGHMWGERGLMRMQKSPTTKLAKNAIFPTQLSLK</sequence>
<dbReference type="InterPro" id="IPR038765">
    <property type="entry name" value="Papain-like_cys_pep_sf"/>
</dbReference>
<dbReference type="Gene3D" id="3.90.70.10">
    <property type="entry name" value="Cysteine proteinases"/>
    <property type="match status" value="1"/>
</dbReference>
<dbReference type="KEGG" id="scac:106082138"/>
<keyword evidence="6" id="KW-1185">Reference proteome</keyword>
<dbReference type="VEuPathDB" id="VectorBase:SCAU015193"/>
<evidence type="ECO:0000259" key="4">
    <source>
        <dbReference type="SMART" id="SM00848"/>
    </source>
</evidence>
<keyword evidence="2" id="KW-0732">Signal</keyword>
<comment type="similarity">
    <text evidence="1">Belongs to the peptidase C1 family.</text>
</comment>
<dbReference type="SMART" id="SM00848">
    <property type="entry name" value="Inhibitor_I29"/>
    <property type="match status" value="1"/>
</dbReference>
<evidence type="ECO:0008006" key="7">
    <source>
        <dbReference type="Google" id="ProtNLM"/>
    </source>
</evidence>
<gene>
    <name evidence="5" type="primary">106082138</name>
</gene>
<feature type="chain" id="PRO_5018698425" description="Peptidase C1A papain C-terminal domain-containing protein" evidence="2">
    <location>
        <begin position="23"/>
        <end position="330"/>
    </location>
</feature>
<dbReference type="SMART" id="SM00645">
    <property type="entry name" value="Pept_C1"/>
    <property type="match status" value="1"/>
</dbReference>
<dbReference type="Pfam" id="PF00112">
    <property type="entry name" value="Peptidase_C1"/>
    <property type="match status" value="1"/>
</dbReference>
<dbReference type="GO" id="GO:0006508">
    <property type="term" value="P:proteolysis"/>
    <property type="evidence" value="ECO:0007669"/>
    <property type="project" value="InterPro"/>
</dbReference>
<dbReference type="OrthoDB" id="387093at2759"/>
<dbReference type="InterPro" id="IPR013201">
    <property type="entry name" value="Prot_inhib_I29"/>
</dbReference>
<dbReference type="Gene3D" id="1.10.287.2250">
    <property type="match status" value="1"/>
</dbReference>
<dbReference type="InterPro" id="IPR000668">
    <property type="entry name" value="Peptidase_C1A_C"/>
</dbReference>
<evidence type="ECO:0000259" key="3">
    <source>
        <dbReference type="SMART" id="SM00645"/>
    </source>
</evidence>
<dbReference type="EnsemblMetazoa" id="SCAU015193-RA">
    <property type="protein sequence ID" value="SCAU015193-PA"/>
    <property type="gene ID" value="SCAU015193"/>
</dbReference>
<evidence type="ECO:0000256" key="1">
    <source>
        <dbReference type="ARBA" id="ARBA00008455"/>
    </source>
</evidence>
<name>A0A1I8Q9T7_STOCA</name>
<evidence type="ECO:0000256" key="2">
    <source>
        <dbReference type="SAM" id="SignalP"/>
    </source>
</evidence>
<proteinExistence type="inferred from homology"/>
<dbReference type="Pfam" id="PF08246">
    <property type="entry name" value="Inhibitor_I29"/>
    <property type="match status" value="1"/>
</dbReference>
<accession>A0A1I8Q9T7</accession>
<organism evidence="5 6">
    <name type="scientific">Stomoxys calcitrans</name>
    <name type="common">Stable fly</name>
    <name type="synonym">Conops calcitrans</name>
    <dbReference type="NCBI Taxonomy" id="35570"/>
    <lineage>
        <taxon>Eukaryota</taxon>
        <taxon>Metazoa</taxon>
        <taxon>Ecdysozoa</taxon>
        <taxon>Arthropoda</taxon>
        <taxon>Hexapoda</taxon>
        <taxon>Insecta</taxon>
        <taxon>Pterygota</taxon>
        <taxon>Neoptera</taxon>
        <taxon>Endopterygota</taxon>
        <taxon>Diptera</taxon>
        <taxon>Brachycera</taxon>
        <taxon>Muscomorpha</taxon>
        <taxon>Muscoidea</taxon>
        <taxon>Muscidae</taxon>
        <taxon>Stomoxys</taxon>
    </lineage>
</organism>
<feature type="domain" description="Cathepsin propeptide inhibitor" evidence="4">
    <location>
        <begin position="30"/>
        <end position="90"/>
    </location>
</feature>
<dbReference type="AlphaFoldDB" id="A0A1I8Q9T7"/>
<protein>
    <recommendedName>
        <fullName evidence="7">Peptidase C1A papain C-terminal domain-containing protein</fullName>
    </recommendedName>
</protein>
<dbReference type="Proteomes" id="UP000095300">
    <property type="component" value="Unassembled WGS sequence"/>
</dbReference>
<evidence type="ECO:0000313" key="5">
    <source>
        <dbReference type="EnsemblMetazoa" id="SCAU015193-PA"/>
    </source>
</evidence>
<feature type="domain" description="Peptidase C1A papain C-terminal" evidence="3">
    <location>
        <begin position="114"/>
        <end position="325"/>
    </location>
</feature>
<dbReference type="STRING" id="35570.A0A1I8Q9T7"/>
<dbReference type="GO" id="GO:0008234">
    <property type="term" value="F:cysteine-type peptidase activity"/>
    <property type="evidence" value="ECO:0007669"/>
    <property type="project" value="InterPro"/>
</dbReference>
<dbReference type="PANTHER" id="PTHR12411">
    <property type="entry name" value="CYSTEINE PROTEASE FAMILY C1-RELATED"/>
    <property type="match status" value="1"/>
</dbReference>
<reference evidence="5" key="1">
    <citation type="submission" date="2020-05" db="UniProtKB">
        <authorList>
            <consortium name="EnsemblMetazoa"/>
        </authorList>
    </citation>
    <scope>IDENTIFICATION</scope>
    <source>
        <strain evidence="5">USDA</strain>
    </source>
</reference>
<dbReference type="SUPFAM" id="SSF54001">
    <property type="entry name" value="Cysteine proteinases"/>
    <property type="match status" value="1"/>
</dbReference>
<dbReference type="InterPro" id="IPR013128">
    <property type="entry name" value="Peptidase_C1A"/>
</dbReference>
<evidence type="ECO:0000313" key="6">
    <source>
        <dbReference type="Proteomes" id="UP000095300"/>
    </source>
</evidence>
<feature type="signal peptide" evidence="2">
    <location>
        <begin position="1"/>
        <end position="22"/>
    </location>
</feature>